<evidence type="ECO:0000256" key="1">
    <source>
        <dbReference type="SAM" id="Phobius"/>
    </source>
</evidence>
<dbReference type="Gramene" id="C.cajan_00284.t">
    <property type="protein sequence ID" value="C.cajan_00284.t.cds1"/>
    <property type="gene ID" value="C.cajan_00284"/>
</dbReference>
<dbReference type="PANTHER" id="PTHR33116">
    <property type="entry name" value="REVERSE TRANSCRIPTASE ZINC-BINDING DOMAIN-CONTAINING PROTEIN-RELATED-RELATED"/>
    <property type="match status" value="1"/>
</dbReference>
<keyword evidence="1" id="KW-1133">Transmembrane helix</keyword>
<organism evidence="2 3">
    <name type="scientific">Cajanus cajan</name>
    <name type="common">Pigeon pea</name>
    <name type="synonym">Cajanus indicus</name>
    <dbReference type="NCBI Taxonomy" id="3821"/>
    <lineage>
        <taxon>Eukaryota</taxon>
        <taxon>Viridiplantae</taxon>
        <taxon>Streptophyta</taxon>
        <taxon>Embryophyta</taxon>
        <taxon>Tracheophyta</taxon>
        <taxon>Spermatophyta</taxon>
        <taxon>Magnoliopsida</taxon>
        <taxon>eudicotyledons</taxon>
        <taxon>Gunneridae</taxon>
        <taxon>Pentapetalae</taxon>
        <taxon>rosids</taxon>
        <taxon>fabids</taxon>
        <taxon>Fabales</taxon>
        <taxon>Fabaceae</taxon>
        <taxon>Papilionoideae</taxon>
        <taxon>50 kb inversion clade</taxon>
        <taxon>NPAAA clade</taxon>
        <taxon>indigoferoid/millettioid clade</taxon>
        <taxon>Phaseoleae</taxon>
        <taxon>Cajanus</taxon>
    </lineage>
</organism>
<dbReference type="Proteomes" id="UP000075243">
    <property type="component" value="Chromosome 11"/>
</dbReference>
<keyword evidence="3" id="KW-1185">Reference proteome</keyword>
<feature type="transmembrane region" description="Helical" evidence="1">
    <location>
        <begin position="90"/>
        <end position="111"/>
    </location>
</feature>
<evidence type="ECO:0000313" key="3">
    <source>
        <dbReference type="Proteomes" id="UP000075243"/>
    </source>
</evidence>
<sequence>MRNVVTIKCSLRCFELAYGLKVNFLKSRFEAVGVHSEKLIKYANFLNCKLLPFSFTYLGIPISTNPRKVETWKPIVEKIKMKLNGWKHKLLSFVEKVCLINLVMTSLPLFFSHFLEYRWE</sequence>
<dbReference type="AlphaFoldDB" id="A0A151SH64"/>
<dbReference type="PANTHER" id="PTHR33116:SF78">
    <property type="entry name" value="OS12G0587133 PROTEIN"/>
    <property type="match status" value="1"/>
</dbReference>
<evidence type="ECO:0000313" key="2">
    <source>
        <dbReference type="EMBL" id="KYP54119.1"/>
    </source>
</evidence>
<reference evidence="2 3" key="1">
    <citation type="journal article" date="2012" name="Nat. Biotechnol.">
        <title>Draft genome sequence of pigeonpea (Cajanus cajan), an orphan legume crop of resource-poor farmers.</title>
        <authorList>
            <person name="Varshney R.K."/>
            <person name="Chen W."/>
            <person name="Li Y."/>
            <person name="Bharti A.K."/>
            <person name="Saxena R.K."/>
            <person name="Schlueter J.A."/>
            <person name="Donoghue M.T."/>
            <person name="Azam S."/>
            <person name="Fan G."/>
            <person name="Whaley A.M."/>
            <person name="Farmer A.D."/>
            <person name="Sheridan J."/>
            <person name="Iwata A."/>
            <person name="Tuteja R."/>
            <person name="Penmetsa R.V."/>
            <person name="Wu W."/>
            <person name="Upadhyaya H.D."/>
            <person name="Yang S.P."/>
            <person name="Shah T."/>
            <person name="Saxena K.B."/>
            <person name="Michael T."/>
            <person name="McCombie W.R."/>
            <person name="Yang B."/>
            <person name="Zhang G."/>
            <person name="Yang H."/>
            <person name="Wang J."/>
            <person name="Spillane C."/>
            <person name="Cook D.R."/>
            <person name="May G.D."/>
            <person name="Xu X."/>
            <person name="Jackson S.A."/>
        </authorList>
    </citation>
    <scope>NUCLEOTIDE SEQUENCE [LARGE SCALE GENOMIC DNA]</scope>
    <source>
        <strain evidence="3">cv. Asha</strain>
    </source>
</reference>
<gene>
    <name evidence="2" type="ORF">KK1_000293</name>
</gene>
<proteinExistence type="predicted"/>
<accession>A0A151SH64</accession>
<keyword evidence="1" id="KW-0812">Transmembrane</keyword>
<protein>
    <submittedName>
        <fullName evidence="2">Uncharacterized protein</fullName>
    </submittedName>
</protein>
<name>A0A151SH64_CAJCA</name>
<keyword evidence="1" id="KW-0472">Membrane</keyword>
<dbReference type="EMBL" id="CM003613">
    <property type="protein sequence ID" value="KYP54119.1"/>
    <property type="molecule type" value="Genomic_DNA"/>
</dbReference>